<sequence length="146" mass="16114">MGLRQVFYESWQMECCGTPFTVGDEVGWRLAPMAPKDVRTWGWDEARYAGLHRVEDHGGRGTSTTGRVQAIHVVHQVYEENGPGSRTFEPVPGERSLEPVDTCPKWFTRGKPSTGPGGRSRRRDAVGVLVALDVPGAAPPEPRDPF</sequence>
<organism evidence="2 3">
    <name type="scientific">Streptomyces guryensis</name>
    <dbReference type="NCBI Taxonomy" id="2886947"/>
    <lineage>
        <taxon>Bacteria</taxon>
        <taxon>Bacillati</taxon>
        <taxon>Actinomycetota</taxon>
        <taxon>Actinomycetes</taxon>
        <taxon>Kitasatosporales</taxon>
        <taxon>Streptomycetaceae</taxon>
        <taxon>Streptomyces</taxon>
    </lineage>
</organism>
<accession>A0A9Q3VNY7</accession>
<keyword evidence="3" id="KW-1185">Reference proteome</keyword>
<gene>
    <name evidence="2" type="ORF">LJ657_11685</name>
</gene>
<protein>
    <submittedName>
        <fullName evidence="2">Uncharacterized protein</fullName>
    </submittedName>
</protein>
<name>A0A9Q3VNY7_9ACTN</name>
<proteinExistence type="predicted"/>
<reference evidence="2" key="1">
    <citation type="submission" date="2021-12" db="EMBL/GenBank/DDBJ databases">
        <authorList>
            <person name="Lee J.-H."/>
            <person name="Kim S.-B."/>
        </authorList>
    </citation>
    <scope>NUCLEOTIDE SEQUENCE</scope>
    <source>
        <strain evidence="2">NR30</strain>
    </source>
</reference>
<feature type="region of interest" description="Disordered" evidence="1">
    <location>
        <begin position="81"/>
        <end position="126"/>
    </location>
</feature>
<evidence type="ECO:0000313" key="2">
    <source>
        <dbReference type="EMBL" id="MCD9874330.1"/>
    </source>
</evidence>
<dbReference type="Proteomes" id="UP001108029">
    <property type="component" value="Unassembled WGS sequence"/>
</dbReference>
<dbReference type="Pfam" id="PF20218">
    <property type="entry name" value="DUF6578"/>
    <property type="match status" value="1"/>
</dbReference>
<evidence type="ECO:0000256" key="1">
    <source>
        <dbReference type="SAM" id="MobiDB-lite"/>
    </source>
</evidence>
<dbReference type="RefSeq" id="WP_232648375.1">
    <property type="nucleotide sequence ID" value="NZ_JAJSBI010000004.1"/>
</dbReference>
<dbReference type="EMBL" id="JAJSBI010000004">
    <property type="protein sequence ID" value="MCD9874330.1"/>
    <property type="molecule type" value="Genomic_DNA"/>
</dbReference>
<evidence type="ECO:0000313" key="3">
    <source>
        <dbReference type="Proteomes" id="UP001108029"/>
    </source>
</evidence>
<dbReference type="AlphaFoldDB" id="A0A9Q3VNY7"/>
<dbReference type="InterPro" id="IPR046485">
    <property type="entry name" value="DUF6578"/>
</dbReference>
<comment type="caution">
    <text evidence="2">The sequence shown here is derived from an EMBL/GenBank/DDBJ whole genome shotgun (WGS) entry which is preliminary data.</text>
</comment>